<reference evidence="6" key="1">
    <citation type="submission" date="2008-06" db="EMBL/GenBank/DDBJ databases">
        <authorList>
            <person name="Lorenzi H."/>
            <person name="Inman J."/>
            <person name="Miller J."/>
            <person name="Schobel S."/>
            <person name="Amedeo P."/>
            <person name="Caler E.V."/>
            <person name="da Silva J."/>
        </authorList>
    </citation>
    <scope>NUCLEOTIDE SEQUENCE [LARGE SCALE GENOMIC DNA]</scope>
    <source>
        <strain evidence="6">RN66</strain>
    </source>
</reference>
<name>B6ACE0_CRYMR</name>
<accession>B6ACE0</accession>
<gene>
    <name evidence="6" type="ORF">CMU_019530</name>
</gene>
<proteinExistence type="predicted"/>
<dbReference type="VEuPathDB" id="CryptoDB:CMU_019530"/>
<dbReference type="EMBL" id="DS989728">
    <property type="protein sequence ID" value="EEA06196.1"/>
    <property type="molecule type" value="Genomic_DNA"/>
</dbReference>
<evidence type="ECO:0000313" key="6">
    <source>
        <dbReference type="EMBL" id="EEA06196.1"/>
    </source>
</evidence>
<keyword evidence="7" id="KW-1185">Reference proteome</keyword>
<organism evidence="6 7">
    <name type="scientific">Cryptosporidium muris (strain RN66)</name>
    <dbReference type="NCBI Taxonomy" id="441375"/>
    <lineage>
        <taxon>Eukaryota</taxon>
        <taxon>Sar</taxon>
        <taxon>Alveolata</taxon>
        <taxon>Apicomplexa</taxon>
        <taxon>Conoidasida</taxon>
        <taxon>Coccidia</taxon>
        <taxon>Eucoccidiorida</taxon>
        <taxon>Eimeriorina</taxon>
        <taxon>Cryptosporidiidae</taxon>
        <taxon>Cryptosporidium</taxon>
    </lineage>
</organism>
<feature type="domain" description="DNA endonuclease activator Ctp1 C-terminal" evidence="5">
    <location>
        <begin position="156"/>
        <end position="250"/>
    </location>
</feature>
<keyword evidence="3" id="KW-0539">Nucleus</keyword>
<evidence type="ECO:0000256" key="1">
    <source>
        <dbReference type="ARBA" id="ARBA00004123"/>
    </source>
</evidence>
<evidence type="ECO:0000256" key="3">
    <source>
        <dbReference type="ARBA" id="ARBA00023242"/>
    </source>
</evidence>
<evidence type="ECO:0000256" key="2">
    <source>
        <dbReference type="ARBA" id="ARBA00022763"/>
    </source>
</evidence>
<keyword evidence="2" id="KW-0227">DNA damage</keyword>
<dbReference type="GO" id="GO:0006281">
    <property type="term" value="P:DNA repair"/>
    <property type="evidence" value="ECO:0007669"/>
    <property type="project" value="InterPro"/>
</dbReference>
<dbReference type="AlphaFoldDB" id="B6ACE0"/>
<dbReference type="InterPro" id="IPR013882">
    <property type="entry name" value="Ctp1_C"/>
</dbReference>
<dbReference type="Pfam" id="PF08573">
    <property type="entry name" value="SAE2"/>
    <property type="match status" value="1"/>
</dbReference>
<dbReference type="OMA" id="AYECVEC"/>
<dbReference type="Proteomes" id="UP000001460">
    <property type="component" value="Unassembled WGS sequence"/>
</dbReference>
<evidence type="ECO:0000256" key="4">
    <source>
        <dbReference type="SAM" id="Coils"/>
    </source>
</evidence>
<sequence length="250" mass="28653">MKNQVNTEDILNTFPLEKVACYLKSSLDLLEAAQAQWNSEKDALLNEISRLRLENRTLRIQVHEYNVDGEEMKISMQRSGISMNSTNISNSTSLSQNRYHSAASNKTPEGFIDTSYNCGEYFKSPNRTNSQICKVRRIQLKSPEEPSSPTAQYNNELKQKCEPKTIKYREIGRVENRCNLPAYECVECTKFYNAFDSDTKNKADTNKLYKSFSSIACSHNMKESMLASSGKHRYLYAPTKSPPGYWDLDM</sequence>
<evidence type="ECO:0000313" key="7">
    <source>
        <dbReference type="Proteomes" id="UP000001460"/>
    </source>
</evidence>
<comment type="subcellular location">
    <subcellularLocation>
        <location evidence="1">Nucleus</location>
    </subcellularLocation>
</comment>
<feature type="coiled-coil region" evidence="4">
    <location>
        <begin position="27"/>
        <end position="61"/>
    </location>
</feature>
<protein>
    <recommendedName>
        <fullName evidence="5">DNA endonuclease activator Ctp1 C-terminal domain-containing protein</fullName>
    </recommendedName>
</protein>
<dbReference type="GeneID" id="6995360"/>
<keyword evidence="4" id="KW-0175">Coiled coil</keyword>
<dbReference type="RefSeq" id="XP_002140545.1">
    <property type="nucleotide sequence ID" value="XM_002140509.1"/>
</dbReference>
<dbReference type="GO" id="GO:0005634">
    <property type="term" value="C:nucleus"/>
    <property type="evidence" value="ECO:0007669"/>
    <property type="project" value="UniProtKB-SubCell"/>
</dbReference>
<evidence type="ECO:0000259" key="5">
    <source>
        <dbReference type="Pfam" id="PF08573"/>
    </source>
</evidence>
<dbReference type="OrthoDB" id="5801062at2759"/>